<sequence>MLMPLAFLPVNLVPAGFEILNVGTSGPVKALFEYFQRDWLPAARILLWNVHGVVVRTCSWHNLMNKRVPKHYLEFYQFSQLITDKKGNTKKGVRQMNNGYSSGKISVSPNANYAAARGFGYKTAAEHSGRLLPNKIGMEHFLSAISYCTPEPLRLLHLCTI</sequence>
<evidence type="ECO:0000313" key="1">
    <source>
        <dbReference type="EMBL" id="KRZ04728.1"/>
    </source>
</evidence>
<accession>A0A0V1H293</accession>
<organism evidence="1 3">
    <name type="scientific">Trichinella pseudospiralis</name>
    <name type="common">Parasitic roundworm</name>
    <dbReference type="NCBI Taxonomy" id="6337"/>
    <lineage>
        <taxon>Eukaryota</taxon>
        <taxon>Metazoa</taxon>
        <taxon>Ecdysozoa</taxon>
        <taxon>Nematoda</taxon>
        <taxon>Enoplea</taxon>
        <taxon>Dorylaimia</taxon>
        <taxon>Trichinellida</taxon>
        <taxon>Trichinellidae</taxon>
        <taxon>Trichinella</taxon>
    </lineage>
</organism>
<reference evidence="1 3" key="1">
    <citation type="submission" date="2015-01" db="EMBL/GenBank/DDBJ databases">
        <title>Evolution of Trichinella species and genotypes.</title>
        <authorList>
            <person name="Korhonen P.K."/>
            <person name="Edoardo P."/>
            <person name="Giuseppe L.R."/>
            <person name="Gasser R.B."/>
        </authorList>
    </citation>
    <scope>NUCLEOTIDE SEQUENCE [LARGE SCALE GENOMIC DNA]</scope>
    <source>
        <strain evidence="1">ISS588</strain>
    </source>
</reference>
<protein>
    <submittedName>
        <fullName evidence="1">Uncharacterized protein</fullName>
    </submittedName>
</protein>
<dbReference type="EMBL" id="JYDS01000486">
    <property type="protein sequence ID" value="KRZ04728.1"/>
    <property type="molecule type" value="Genomic_DNA"/>
</dbReference>
<dbReference type="EMBL" id="JYDS01000472">
    <property type="protein sequence ID" value="KRZ05167.1"/>
    <property type="molecule type" value="Genomic_DNA"/>
</dbReference>
<proteinExistence type="predicted"/>
<evidence type="ECO:0000313" key="3">
    <source>
        <dbReference type="Proteomes" id="UP000054805"/>
    </source>
</evidence>
<dbReference type="AlphaFoldDB" id="A0A0V1H293"/>
<dbReference type="Proteomes" id="UP000054805">
    <property type="component" value="Unassembled WGS sequence"/>
</dbReference>
<comment type="caution">
    <text evidence="1">The sequence shown here is derived from an EMBL/GenBank/DDBJ whole genome shotgun (WGS) entry which is preliminary data.</text>
</comment>
<keyword evidence="3" id="KW-1185">Reference proteome</keyword>
<gene>
    <name evidence="2" type="ORF">T4B_12181</name>
    <name evidence="1" type="ORF">T4B_13928</name>
</gene>
<name>A0A0V1H293_TRIPS</name>
<evidence type="ECO:0000313" key="2">
    <source>
        <dbReference type="EMBL" id="KRZ05167.1"/>
    </source>
</evidence>